<feature type="transmembrane region" description="Helical" evidence="2">
    <location>
        <begin position="130"/>
        <end position="151"/>
    </location>
</feature>
<dbReference type="OrthoDB" id="2360056at2"/>
<keyword evidence="2" id="KW-0812">Transmembrane</keyword>
<evidence type="ECO:0000313" key="4">
    <source>
        <dbReference type="Proteomes" id="UP000310506"/>
    </source>
</evidence>
<dbReference type="RefSeq" id="WP_136137811.1">
    <property type="nucleotide sequence ID" value="NZ_SDGV01000032.1"/>
</dbReference>
<feature type="transmembrane region" description="Helical" evidence="2">
    <location>
        <begin position="107"/>
        <end position="124"/>
    </location>
</feature>
<comment type="caution">
    <text evidence="3">The sequence shown here is derived from an EMBL/GenBank/DDBJ whole genome shotgun (WGS) entry which is preliminary data.</text>
</comment>
<dbReference type="InterPro" id="IPR009214">
    <property type="entry name" value="DUF1129"/>
</dbReference>
<organism evidence="3 4">
    <name type="scientific">Vagococcus silagei</name>
    <dbReference type="NCBI Taxonomy" id="2508885"/>
    <lineage>
        <taxon>Bacteria</taxon>
        <taxon>Bacillati</taxon>
        <taxon>Bacillota</taxon>
        <taxon>Bacilli</taxon>
        <taxon>Lactobacillales</taxon>
        <taxon>Enterococcaceae</taxon>
        <taxon>Vagococcus</taxon>
    </lineage>
</organism>
<dbReference type="PIRSF" id="PIRSF033111">
    <property type="entry name" value="UCP033111"/>
    <property type="match status" value="1"/>
</dbReference>
<feature type="coiled-coil region" evidence="1">
    <location>
        <begin position="6"/>
        <end position="33"/>
    </location>
</feature>
<dbReference type="EMBL" id="SDGV01000032">
    <property type="protein sequence ID" value="THB60225.1"/>
    <property type="molecule type" value="Genomic_DNA"/>
</dbReference>
<name>A0A4S3B6G7_9ENTE</name>
<feature type="transmembrane region" description="Helical" evidence="2">
    <location>
        <begin position="206"/>
        <end position="222"/>
    </location>
</feature>
<gene>
    <name evidence="3" type="ORF">ESZ54_11560</name>
</gene>
<evidence type="ECO:0000313" key="3">
    <source>
        <dbReference type="EMBL" id="THB60225.1"/>
    </source>
</evidence>
<evidence type="ECO:0000256" key="2">
    <source>
        <dbReference type="SAM" id="Phobius"/>
    </source>
</evidence>
<keyword evidence="1" id="KW-0175">Coiled coil</keyword>
<keyword evidence="2" id="KW-0472">Membrane</keyword>
<reference evidence="3 4" key="1">
    <citation type="submission" date="2019-01" db="EMBL/GenBank/DDBJ databases">
        <title>Vagococcus silagei sp. nov. isolated from brewer's grain.</title>
        <authorList>
            <person name="Guu J.-R."/>
        </authorList>
    </citation>
    <scope>NUCLEOTIDE SEQUENCE [LARGE SCALE GENOMIC DNA]</scope>
    <source>
        <strain evidence="3 4">2B-2</strain>
    </source>
</reference>
<sequence>MSKKTAEEIAAEVKQMKQENEQLLKELTKKNDQFMFDLKKVLANETLPEEREVRALNSMLQALVDGQKTGVTAKQLYGTPTEAASKIKETPDVLPTSSFSILWLDNSLVLFSFLAIITSMFSVMSKESGVTQGITSLVIGAISGGLSFYFIHKYVYVYNLPGADQSKKPGFLKSTGIMALCFIPWLFFFSMAQLLPATVNPSLDPMINLVLGAAAFGGHYLLKKKYNIQGSLFTRPPQR</sequence>
<proteinExistence type="predicted"/>
<keyword evidence="2" id="KW-1133">Transmembrane helix</keyword>
<accession>A0A4S3B6G7</accession>
<dbReference type="Pfam" id="PF06570">
    <property type="entry name" value="DUF1129"/>
    <property type="match status" value="1"/>
</dbReference>
<keyword evidence="4" id="KW-1185">Reference proteome</keyword>
<feature type="transmembrane region" description="Helical" evidence="2">
    <location>
        <begin position="171"/>
        <end position="194"/>
    </location>
</feature>
<protein>
    <submittedName>
        <fullName evidence="3">DUF1129 family protein</fullName>
    </submittedName>
</protein>
<dbReference type="Proteomes" id="UP000310506">
    <property type="component" value="Unassembled WGS sequence"/>
</dbReference>
<evidence type="ECO:0000256" key="1">
    <source>
        <dbReference type="SAM" id="Coils"/>
    </source>
</evidence>
<dbReference type="AlphaFoldDB" id="A0A4S3B6G7"/>